<protein>
    <submittedName>
        <fullName evidence="2">Uncharacterized protein</fullName>
    </submittedName>
</protein>
<evidence type="ECO:0000256" key="1">
    <source>
        <dbReference type="SAM" id="MobiDB-lite"/>
    </source>
</evidence>
<feature type="region of interest" description="Disordered" evidence="1">
    <location>
        <begin position="176"/>
        <end position="197"/>
    </location>
</feature>
<reference evidence="2" key="1">
    <citation type="submission" date="2020-10" db="EMBL/GenBank/DDBJ databases">
        <authorList>
            <person name="Castelo-Branco R."/>
            <person name="Eusebio N."/>
            <person name="Adriana R."/>
            <person name="Vieira A."/>
            <person name="Brugerolle De Fraissinette N."/>
            <person name="Rezende De Castro R."/>
            <person name="Schneider M.P."/>
            <person name="Vasconcelos V."/>
            <person name="Leao P.N."/>
        </authorList>
    </citation>
    <scope>NUCLEOTIDE SEQUENCE</scope>
    <source>
        <strain evidence="2">LEGE 11467</strain>
    </source>
</reference>
<dbReference type="RefSeq" id="WP_264322153.1">
    <property type="nucleotide sequence ID" value="NZ_JADEXN010000275.1"/>
</dbReference>
<dbReference type="AlphaFoldDB" id="A0A928W2F6"/>
<comment type="caution">
    <text evidence="2">The sequence shown here is derived from an EMBL/GenBank/DDBJ whole genome shotgun (WGS) entry which is preliminary data.</text>
</comment>
<sequence length="197" mass="22936">MKNTSLSCLIPARSSFFYQAENAKTIHFDFEKYFVCSDRIPCCISVNSMIFFNRRRFPMISRKKIVNLFINYYINEDRNNVLTLLKTQASSSDFSDDLSALEKSKKIDIELVEKKKNDGSINALQKRQSYVMKDRIDAINERLRLEGNSLLTEKEIYLIHKNWPSIYQLVRESIEENSSNETSKPSVSSNTTSDFLQ</sequence>
<name>A0A928W2F6_9CYAN</name>
<gene>
    <name evidence="2" type="ORF">IQ235_14400</name>
</gene>
<evidence type="ECO:0000313" key="2">
    <source>
        <dbReference type="EMBL" id="MBE9041970.1"/>
    </source>
</evidence>
<accession>A0A928W2F6</accession>
<dbReference type="Proteomes" id="UP000621799">
    <property type="component" value="Unassembled WGS sequence"/>
</dbReference>
<keyword evidence="3" id="KW-1185">Reference proteome</keyword>
<organism evidence="2 3">
    <name type="scientific">Zarconia navalis LEGE 11467</name>
    <dbReference type="NCBI Taxonomy" id="1828826"/>
    <lineage>
        <taxon>Bacteria</taxon>
        <taxon>Bacillati</taxon>
        <taxon>Cyanobacteriota</taxon>
        <taxon>Cyanophyceae</taxon>
        <taxon>Oscillatoriophycideae</taxon>
        <taxon>Oscillatoriales</taxon>
        <taxon>Oscillatoriales incertae sedis</taxon>
        <taxon>Zarconia</taxon>
        <taxon>Zarconia navalis</taxon>
    </lineage>
</organism>
<dbReference type="EMBL" id="JADEXN010000275">
    <property type="protein sequence ID" value="MBE9041970.1"/>
    <property type="molecule type" value="Genomic_DNA"/>
</dbReference>
<feature type="compositionally biased region" description="Polar residues" evidence="1">
    <location>
        <begin position="184"/>
        <end position="197"/>
    </location>
</feature>
<proteinExistence type="predicted"/>
<evidence type="ECO:0000313" key="3">
    <source>
        <dbReference type="Proteomes" id="UP000621799"/>
    </source>
</evidence>